<reference evidence="1" key="1">
    <citation type="submission" date="2016-05" db="EMBL/GenBank/DDBJ databases">
        <authorList>
            <person name="Lavstsen T."/>
            <person name="Jespersen J.S."/>
        </authorList>
    </citation>
    <scope>NUCLEOTIDE SEQUENCE</scope>
    <source>
        <tissue evidence="1">Brain</tissue>
    </source>
</reference>
<reference evidence="1" key="2">
    <citation type="submission" date="2016-06" db="EMBL/GenBank/DDBJ databases">
        <title>The genome of a short-lived fish provides insights into sex chromosome evolution and the genetic control of aging.</title>
        <authorList>
            <person name="Reichwald K."/>
            <person name="Felder M."/>
            <person name="Petzold A."/>
            <person name="Koch P."/>
            <person name="Groth M."/>
            <person name="Platzer M."/>
        </authorList>
    </citation>
    <scope>NUCLEOTIDE SEQUENCE</scope>
    <source>
        <tissue evidence="1">Brain</tissue>
    </source>
</reference>
<protein>
    <submittedName>
        <fullName evidence="1">Uncharacterized protein</fullName>
    </submittedName>
</protein>
<feature type="non-terminal residue" evidence="1">
    <location>
        <position position="64"/>
    </location>
</feature>
<sequence>APALTVCRVPAADPGFLVSLLLFIDFLNKLLQSPAAAAQTRAQGTHLSQSCAAYFRGPCSATQD</sequence>
<dbReference type="EMBL" id="HAEA01016589">
    <property type="protein sequence ID" value="SBQ45070.1"/>
    <property type="molecule type" value="Transcribed_RNA"/>
</dbReference>
<evidence type="ECO:0000313" key="1">
    <source>
        <dbReference type="EMBL" id="SBQ45070.1"/>
    </source>
</evidence>
<accession>A0A1A8EJ09</accession>
<proteinExistence type="predicted"/>
<organism evidence="1">
    <name type="scientific">Nothobranchius kadleci</name>
    <name type="common">African annual killifish</name>
    <dbReference type="NCBI Taxonomy" id="1051664"/>
    <lineage>
        <taxon>Eukaryota</taxon>
        <taxon>Metazoa</taxon>
        <taxon>Chordata</taxon>
        <taxon>Craniata</taxon>
        <taxon>Vertebrata</taxon>
        <taxon>Euteleostomi</taxon>
        <taxon>Actinopterygii</taxon>
        <taxon>Neopterygii</taxon>
        <taxon>Teleostei</taxon>
        <taxon>Neoteleostei</taxon>
        <taxon>Acanthomorphata</taxon>
        <taxon>Ovalentaria</taxon>
        <taxon>Atherinomorphae</taxon>
        <taxon>Cyprinodontiformes</taxon>
        <taxon>Nothobranchiidae</taxon>
        <taxon>Nothobranchius</taxon>
    </lineage>
</organism>
<feature type="non-terminal residue" evidence="1">
    <location>
        <position position="1"/>
    </location>
</feature>
<name>A0A1A8EJ09_NOTKA</name>
<dbReference type="AlphaFoldDB" id="A0A1A8EJ09"/>
<gene>
    <name evidence="1" type="primary">N332_10680</name>
</gene>